<feature type="compositionally biased region" description="Polar residues" evidence="4">
    <location>
        <begin position="1023"/>
        <end position="1035"/>
    </location>
</feature>
<dbReference type="CDD" id="cd00067">
    <property type="entry name" value="GAL4"/>
    <property type="match status" value="1"/>
</dbReference>
<feature type="region of interest" description="Disordered" evidence="4">
    <location>
        <begin position="995"/>
        <end position="1086"/>
    </location>
</feature>
<keyword evidence="2" id="KW-0479">Metal-binding</keyword>
<evidence type="ECO:0000256" key="2">
    <source>
        <dbReference type="ARBA" id="ARBA00022723"/>
    </source>
</evidence>
<dbReference type="GO" id="GO:0005634">
    <property type="term" value="C:nucleus"/>
    <property type="evidence" value="ECO:0007669"/>
    <property type="project" value="UniProtKB-SubCell"/>
</dbReference>
<dbReference type="GO" id="GO:0003677">
    <property type="term" value="F:DNA binding"/>
    <property type="evidence" value="ECO:0007669"/>
    <property type="project" value="InterPro"/>
</dbReference>
<feature type="compositionally biased region" description="Low complexity" evidence="4">
    <location>
        <begin position="27"/>
        <end position="41"/>
    </location>
</feature>
<organism evidence="6 7">
    <name type="scientific">Heliocybe sulcata</name>
    <dbReference type="NCBI Taxonomy" id="5364"/>
    <lineage>
        <taxon>Eukaryota</taxon>
        <taxon>Fungi</taxon>
        <taxon>Dikarya</taxon>
        <taxon>Basidiomycota</taxon>
        <taxon>Agaricomycotina</taxon>
        <taxon>Agaricomycetes</taxon>
        <taxon>Gloeophyllales</taxon>
        <taxon>Gloeophyllaceae</taxon>
        <taxon>Heliocybe</taxon>
    </lineage>
</organism>
<dbReference type="CDD" id="cd12148">
    <property type="entry name" value="fungal_TF_MHR"/>
    <property type="match status" value="1"/>
</dbReference>
<accession>A0A5C3NHG4</accession>
<feature type="compositionally biased region" description="Low complexity" evidence="4">
    <location>
        <begin position="826"/>
        <end position="838"/>
    </location>
</feature>
<keyword evidence="3" id="KW-0539">Nucleus</keyword>
<proteinExistence type="predicted"/>
<dbReference type="GO" id="GO:0000981">
    <property type="term" value="F:DNA-binding transcription factor activity, RNA polymerase II-specific"/>
    <property type="evidence" value="ECO:0007669"/>
    <property type="project" value="InterPro"/>
</dbReference>
<feature type="compositionally biased region" description="Low complexity" evidence="4">
    <location>
        <begin position="1145"/>
        <end position="1161"/>
    </location>
</feature>
<feature type="compositionally biased region" description="Low complexity" evidence="4">
    <location>
        <begin position="1003"/>
        <end position="1015"/>
    </location>
</feature>
<dbReference type="AlphaFoldDB" id="A0A5C3NHG4"/>
<feature type="region of interest" description="Disordered" evidence="4">
    <location>
        <begin position="166"/>
        <end position="211"/>
    </location>
</feature>
<dbReference type="SMART" id="SM00906">
    <property type="entry name" value="Fungal_trans"/>
    <property type="match status" value="1"/>
</dbReference>
<evidence type="ECO:0000313" key="7">
    <source>
        <dbReference type="Proteomes" id="UP000305948"/>
    </source>
</evidence>
<dbReference type="EMBL" id="ML213508">
    <property type="protein sequence ID" value="TFK53011.1"/>
    <property type="molecule type" value="Genomic_DNA"/>
</dbReference>
<evidence type="ECO:0000259" key="5">
    <source>
        <dbReference type="PROSITE" id="PS50048"/>
    </source>
</evidence>
<evidence type="ECO:0000313" key="6">
    <source>
        <dbReference type="EMBL" id="TFK53011.1"/>
    </source>
</evidence>
<dbReference type="STRING" id="5364.A0A5C3NHG4"/>
<dbReference type="InterPro" id="IPR007219">
    <property type="entry name" value="XnlR_reg_dom"/>
</dbReference>
<feature type="compositionally biased region" description="Low complexity" evidence="4">
    <location>
        <begin position="1077"/>
        <end position="1086"/>
    </location>
</feature>
<feature type="region of interest" description="Disordered" evidence="4">
    <location>
        <begin position="1139"/>
        <end position="1188"/>
    </location>
</feature>
<dbReference type="SUPFAM" id="SSF57701">
    <property type="entry name" value="Zn2/Cys6 DNA-binding domain"/>
    <property type="match status" value="1"/>
</dbReference>
<protein>
    <recommendedName>
        <fullName evidence="5">Zn(2)-C6 fungal-type domain-containing protein</fullName>
    </recommendedName>
</protein>
<feature type="region of interest" description="Disordered" evidence="4">
    <location>
        <begin position="1"/>
        <end position="41"/>
    </location>
</feature>
<feature type="compositionally biased region" description="Low complexity" evidence="4">
    <location>
        <begin position="1052"/>
        <end position="1064"/>
    </location>
</feature>
<dbReference type="InterPro" id="IPR001138">
    <property type="entry name" value="Zn2Cys6_DnaBD"/>
</dbReference>
<evidence type="ECO:0000256" key="4">
    <source>
        <dbReference type="SAM" id="MobiDB-lite"/>
    </source>
</evidence>
<dbReference type="GO" id="GO:0008270">
    <property type="term" value="F:zinc ion binding"/>
    <property type="evidence" value="ECO:0007669"/>
    <property type="project" value="InterPro"/>
</dbReference>
<dbReference type="GO" id="GO:0006351">
    <property type="term" value="P:DNA-templated transcription"/>
    <property type="evidence" value="ECO:0007669"/>
    <property type="project" value="InterPro"/>
</dbReference>
<dbReference type="InterPro" id="IPR036864">
    <property type="entry name" value="Zn2-C6_fun-type_DNA-bd_sf"/>
</dbReference>
<dbReference type="InterPro" id="IPR050613">
    <property type="entry name" value="Sec_Metabolite_Reg"/>
</dbReference>
<dbReference type="OrthoDB" id="4934715at2759"/>
<feature type="region of interest" description="Disordered" evidence="4">
    <location>
        <begin position="821"/>
        <end position="908"/>
    </location>
</feature>
<dbReference type="SMART" id="SM00066">
    <property type="entry name" value="GAL4"/>
    <property type="match status" value="1"/>
</dbReference>
<reference evidence="6 7" key="1">
    <citation type="journal article" date="2019" name="Nat. Ecol. Evol.">
        <title>Megaphylogeny resolves global patterns of mushroom evolution.</title>
        <authorList>
            <person name="Varga T."/>
            <person name="Krizsan K."/>
            <person name="Foldi C."/>
            <person name="Dima B."/>
            <person name="Sanchez-Garcia M."/>
            <person name="Sanchez-Ramirez S."/>
            <person name="Szollosi G.J."/>
            <person name="Szarkandi J.G."/>
            <person name="Papp V."/>
            <person name="Albert L."/>
            <person name="Andreopoulos W."/>
            <person name="Angelini C."/>
            <person name="Antonin V."/>
            <person name="Barry K.W."/>
            <person name="Bougher N.L."/>
            <person name="Buchanan P."/>
            <person name="Buyck B."/>
            <person name="Bense V."/>
            <person name="Catcheside P."/>
            <person name="Chovatia M."/>
            <person name="Cooper J."/>
            <person name="Damon W."/>
            <person name="Desjardin D."/>
            <person name="Finy P."/>
            <person name="Geml J."/>
            <person name="Haridas S."/>
            <person name="Hughes K."/>
            <person name="Justo A."/>
            <person name="Karasinski D."/>
            <person name="Kautmanova I."/>
            <person name="Kiss B."/>
            <person name="Kocsube S."/>
            <person name="Kotiranta H."/>
            <person name="LaButti K.M."/>
            <person name="Lechner B.E."/>
            <person name="Liimatainen K."/>
            <person name="Lipzen A."/>
            <person name="Lukacs Z."/>
            <person name="Mihaltcheva S."/>
            <person name="Morgado L.N."/>
            <person name="Niskanen T."/>
            <person name="Noordeloos M.E."/>
            <person name="Ohm R.A."/>
            <person name="Ortiz-Santana B."/>
            <person name="Ovrebo C."/>
            <person name="Racz N."/>
            <person name="Riley R."/>
            <person name="Savchenko A."/>
            <person name="Shiryaev A."/>
            <person name="Soop K."/>
            <person name="Spirin V."/>
            <person name="Szebenyi C."/>
            <person name="Tomsovsky M."/>
            <person name="Tulloss R.E."/>
            <person name="Uehling J."/>
            <person name="Grigoriev I.V."/>
            <person name="Vagvolgyi C."/>
            <person name="Papp T."/>
            <person name="Martin F.M."/>
            <person name="Miettinen O."/>
            <person name="Hibbett D.S."/>
            <person name="Nagy L.G."/>
        </authorList>
    </citation>
    <scope>NUCLEOTIDE SEQUENCE [LARGE SCALE GENOMIC DNA]</scope>
    <source>
        <strain evidence="6 7">OMC1185</strain>
    </source>
</reference>
<keyword evidence="7" id="KW-1185">Reference proteome</keyword>
<dbReference type="PANTHER" id="PTHR31001:SF81">
    <property type="entry name" value="ZN(II)2CYS6 TRANSCRIPTION FACTOR"/>
    <property type="match status" value="1"/>
</dbReference>
<dbReference type="Pfam" id="PF00172">
    <property type="entry name" value="Zn_clus"/>
    <property type="match status" value="1"/>
</dbReference>
<evidence type="ECO:0000256" key="3">
    <source>
        <dbReference type="ARBA" id="ARBA00023242"/>
    </source>
</evidence>
<sequence>METSSASQLTKGMAGAASGGTQPPAMQQGNSSSSGPSGSSQLRSRITVVCAECKRLKLKCDRRTPCGSCTKRDCIDKCVYSPAAAEKIDVQSLHNRLLETEARLAQIISGRIPIPHSISSSSSLPSYNDRALLAVGNSGSSVVISLEDVAGLWLEELDITAEGLHLHQEPSPPSHSHCDPSSSQQQPRVKLEPTPPTLPLAPTSGTSSSSSMSAVFLSLPAPQSYFRSSSPDTVPSRDTPPTVTPAIFAHLPSHPRIRDILLDKCEHLLHLHPSFNWFHFKRRVQALFAMSLSTGMDKAAAREILFGSPSAKHTQEQQTKVSTTPPTLSFFAAVAAAFALGALVWKEEEFDGLDALLQAREAVMDTEEDPSGRRRKSKAPKPSANGKVVPQAPDPAQLYALSKQALDVFENFHTHDLDFLVAMDLQVLFLLHDGVPNISSVVFPMVGKMVNVARGMGLGMDPDEFPNKYSLFEAETRRRIWWDVFYYDLFVSDCMGHPPLIADNSHTTRIPVSEVDEEKFAPESMEIPTLKEEEHVGDFNANTSTYLVLKCRLAQLVKSVKKRSFRDPLADAGSPAMALGQVAGFEAEVTAWLKTTPKAYHMDMSAEACDRSSDVSSPLSPGAVSTTLAESPYLIAQRCELAIIAQRLLLKMFVPFLRSRAHGDVNARSPQWHQASACRALHSVWRQNKRPAAFVFYSFGRTLFDAAVCLAHAVIQQPTAIWTKAGLDDVKQALEILRDPKVATGRGPVNGGVEGSVSEAVTIVEKMLKKAQQAMKFNCAGNDVHAGTKRKHEEVDVDHALAPGFHLPYIGAGVQVSNVVPPEPVRAPSQARPSSSSSSRRRNSTAIPPAVLNSKSSTPDPEIDSRKSGKSGKVRHPSVGIRMRTAKEGPLLNKPRHEHIPSSSPSDLVIREYTPPGSRTTGFDLASIPETGYTAERPIDVEAVDQKDFDMPFAGGADPLGKMPTSAQEYMHEQNPSEGYGNGMQAAPAYEQMPGSAYGSFASSPEYPSEPPSSGHSEHPQPFSTVASMQVYPQSAPSPFPPGSSHGVPQHASPQSYSASGYSSHVPQNAYPPPYSSPVASAPSYSPDQLHVHQMQIVNSGMNGQAQDDMRTLHVPSAQLYSVQHTKPVVNGAVQYLSGHGAGHMGHPQQQPQRQPMTAQGWPPISTTAAPREYWEQSEYDTKFQNYS</sequence>
<feature type="compositionally biased region" description="Polar residues" evidence="4">
    <location>
        <begin position="1"/>
        <end position="10"/>
    </location>
</feature>
<gene>
    <name evidence="6" type="ORF">OE88DRAFT_1643729</name>
</gene>
<dbReference type="PROSITE" id="PS00463">
    <property type="entry name" value="ZN2_CY6_FUNGAL_1"/>
    <property type="match status" value="1"/>
</dbReference>
<dbReference type="PROSITE" id="PS50048">
    <property type="entry name" value="ZN2_CY6_FUNGAL_2"/>
    <property type="match status" value="1"/>
</dbReference>
<dbReference type="Gene3D" id="4.10.240.10">
    <property type="entry name" value="Zn(2)-C6 fungal-type DNA-binding domain"/>
    <property type="match status" value="1"/>
</dbReference>
<feature type="compositionally biased region" description="Low complexity" evidence="4">
    <location>
        <begin position="200"/>
        <end position="211"/>
    </location>
</feature>
<evidence type="ECO:0000256" key="1">
    <source>
        <dbReference type="ARBA" id="ARBA00004123"/>
    </source>
</evidence>
<feature type="domain" description="Zn(2)-C6 fungal-type" evidence="5">
    <location>
        <begin position="49"/>
        <end position="80"/>
    </location>
</feature>
<dbReference type="Pfam" id="PF04082">
    <property type="entry name" value="Fungal_trans"/>
    <property type="match status" value="1"/>
</dbReference>
<comment type="subcellular location">
    <subcellularLocation>
        <location evidence="1">Nucleus</location>
    </subcellularLocation>
</comment>
<dbReference type="Proteomes" id="UP000305948">
    <property type="component" value="Unassembled WGS sequence"/>
</dbReference>
<name>A0A5C3NHG4_9AGAM</name>
<dbReference type="PANTHER" id="PTHR31001">
    <property type="entry name" value="UNCHARACTERIZED TRANSCRIPTIONAL REGULATORY PROTEIN"/>
    <property type="match status" value="1"/>
</dbReference>
<feature type="region of interest" description="Disordered" evidence="4">
    <location>
        <begin position="364"/>
        <end position="391"/>
    </location>
</feature>